<accession>A0A0V0IIR9</accession>
<dbReference type="EMBL" id="GEDG01006638">
    <property type="protein sequence ID" value="JAP31846.1"/>
    <property type="molecule type" value="Transcribed_RNA"/>
</dbReference>
<protein>
    <submittedName>
        <fullName evidence="1">Putative ovule protein</fullName>
    </submittedName>
</protein>
<proteinExistence type="predicted"/>
<sequence length="179" mass="20259">MELLLSRHPINLSQLMFFHIHFIGVEDKKLHAFGYGFWLGEIFEYLKIPVKVWEVQTTKDALGTMNHAVVPAPRRGADTPMQRLRAKLTLKDKEISALRVSHSTAMDQLHVSYGLEHARLVEENAKLKEDLAKSEVALEAEKYTNSANLKGLYDLFKSTPPCASPLATFSQIPLLINFL</sequence>
<dbReference type="AlphaFoldDB" id="A0A0V0IIR9"/>
<name>A0A0V0IIR9_SOLCH</name>
<reference evidence="1" key="1">
    <citation type="submission" date="2015-12" db="EMBL/GenBank/DDBJ databases">
        <title>Gene expression during late stages of embryo sac development: a critical building block for successful pollen-pistil interactions.</title>
        <authorList>
            <person name="Liu Y."/>
            <person name="Joly V."/>
            <person name="Sabar M."/>
            <person name="Matton D.P."/>
        </authorList>
    </citation>
    <scope>NUCLEOTIDE SEQUENCE</scope>
</reference>
<organism evidence="1">
    <name type="scientific">Solanum chacoense</name>
    <name type="common">Chaco potato</name>
    <dbReference type="NCBI Taxonomy" id="4108"/>
    <lineage>
        <taxon>Eukaryota</taxon>
        <taxon>Viridiplantae</taxon>
        <taxon>Streptophyta</taxon>
        <taxon>Embryophyta</taxon>
        <taxon>Tracheophyta</taxon>
        <taxon>Spermatophyta</taxon>
        <taxon>Magnoliopsida</taxon>
        <taxon>eudicotyledons</taxon>
        <taxon>Gunneridae</taxon>
        <taxon>Pentapetalae</taxon>
        <taxon>asterids</taxon>
        <taxon>lamiids</taxon>
        <taxon>Solanales</taxon>
        <taxon>Solanaceae</taxon>
        <taxon>Solanoideae</taxon>
        <taxon>Solaneae</taxon>
        <taxon>Solanum</taxon>
    </lineage>
</organism>
<evidence type="ECO:0000313" key="1">
    <source>
        <dbReference type="EMBL" id="JAP31846.1"/>
    </source>
</evidence>